<dbReference type="GeneID" id="93585733"/>
<dbReference type="EMBL" id="SAEB01000006">
    <property type="protein sequence ID" value="RVD85091.1"/>
    <property type="molecule type" value="Genomic_DNA"/>
</dbReference>
<reference evidence="2 3" key="1">
    <citation type="submission" date="2019-01" db="EMBL/GenBank/DDBJ databases">
        <title>Intercellular communication is required for trap formation in the nematode-trapping fungus Duddingtonia flagrans.</title>
        <authorList>
            <person name="Youssar L."/>
            <person name="Wernet V."/>
            <person name="Hensel N."/>
            <person name="Hildebrandt H.-G."/>
            <person name="Fischer R."/>
        </authorList>
    </citation>
    <scope>NUCLEOTIDE SEQUENCE [LARGE SCALE GENOMIC DNA]</scope>
    <source>
        <strain evidence="2 3">CBS H-5679</strain>
    </source>
</reference>
<keyword evidence="3" id="KW-1185">Reference proteome</keyword>
<name>A0A437A1T7_ARTFL</name>
<sequence>MCSLADLPVDLKLDLLTHLTSTADLTSLINSCPKFCGINQSIYYPTIEEKVFNNETRENITAELVALWKLRKLKASGEKTYECASLFNLDLVHRVLDEKLVELGEVCVQKLMERYEGRGIPKTLMMDLKLDGIKELFELPFEEQVEKVKPLFRFSILDEDGALDEDSLGEDDALEDDPAMTLQ</sequence>
<dbReference type="VEuPathDB" id="FungiDB:DFL_003422"/>
<evidence type="ECO:0000313" key="2">
    <source>
        <dbReference type="EMBL" id="RVD85091.1"/>
    </source>
</evidence>
<accession>A0A437A1T7</accession>
<organism evidence="2 3">
    <name type="scientific">Arthrobotrys flagrans</name>
    <name type="common">Nematode-trapping fungus</name>
    <name type="synonym">Trichothecium flagrans</name>
    <dbReference type="NCBI Taxonomy" id="97331"/>
    <lineage>
        <taxon>Eukaryota</taxon>
        <taxon>Fungi</taxon>
        <taxon>Dikarya</taxon>
        <taxon>Ascomycota</taxon>
        <taxon>Pezizomycotina</taxon>
        <taxon>Orbiliomycetes</taxon>
        <taxon>Orbiliales</taxon>
        <taxon>Orbiliaceae</taxon>
        <taxon>Arthrobotrys</taxon>
    </lineage>
</organism>
<dbReference type="Proteomes" id="UP000283090">
    <property type="component" value="Unassembled WGS sequence"/>
</dbReference>
<gene>
    <name evidence="2" type="ORF">DFL_003422</name>
</gene>
<feature type="region of interest" description="Disordered" evidence="1">
    <location>
        <begin position="163"/>
        <end position="183"/>
    </location>
</feature>
<comment type="caution">
    <text evidence="2">The sequence shown here is derived from an EMBL/GenBank/DDBJ whole genome shotgun (WGS) entry which is preliminary data.</text>
</comment>
<dbReference type="RefSeq" id="XP_067490635.1">
    <property type="nucleotide sequence ID" value="XM_067632359.1"/>
</dbReference>
<protein>
    <submittedName>
        <fullName evidence="2">Uncharacterized protein</fullName>
    </submittedName>
</protein>
<proteinExistence type="predicted"/>
<evidence type="ECO:0000256" key="1">
    <source>
        <dbReference type="SAM" id="MobiDB-lite"/>
    </source>
</evidence>
<dbReference type="AlphaFoldDB" id="A0A437A1T7"/>
<evidence type="ECO:0000313" key="3">
    <source>
        <dbReference type="Proteomes" id="UP000283090"/>
    </source>
</evidence>
<dbReference type="OrthoDB" id="5289709at2759"/>